<organism evidence="2 3">
    <name type="scientific">Arthrobacter cavernae</name>
    <dbReference type="NCBI Taxonomy" id="2817681"/>
    <lineage>
        <taxon>Bacteria</taxon>
        <taxon>Bacillati</taxon>
        <taxon>Actinomycetota</taxon>
        <taxon>Actinomycetes</taxon>
        <taxon>Micrococcales</taxon>
        <taxon>Micrococcaceae</taxon>
        <taxon>Arthrobacter</taxon>
    </lineage>
</organism>
<keyword evidence="3" id="KW-1185">Reference proteome</keyword>
<proteinExistence type="predicted"/>
<protein>
    <submittedName>
        <fullName evidence="2">Uncharacterized protein</fullName>
    </submittedName>
</protein>
<sequence length="164" mass="16392">MLFGDLAPLLRPLSRRLATAGWCFTAAGLAAGLAVALGTGVSLPPGMQLVQAAGIVATAASALLIGLGAVCQPTAGAEEAAADAPEPWAYPAAASQVRSFLLGAIVLLLGLLGFATAGLFLPSGPSPQSLAFTQIFLQGSVSCGLTFVLLNKVLPQADREAPLP</sequence>
<feature type="transmembrane region" description="Helical" evidence="1">
    <location>
        <begin position="21"/>
        <end position="43"/>
    </location>
</feature>
<keyword evidence="1" id="KW-0472">Membrane</keyword>
<keyword evidence="1" id="KW-1133">Transmembrane helix</keyword>
<feature type="transmembrane region" description="Helical" evidence="1">
    <location>
        <begin position="100"/>
        <end position="120"/>
    </location>
</feature>
<dbReference type="RefSeq" id="WP_207614956.1">
    <property type="nucleotide sequence ID" value="NZ_JAFNLL010000006.1"/>
</dbReference>
<reference evidence="2" key="1">
    <citation type="submission" date="2021-03" db="EMBL/GenBank/DDBJ databases">
        <title>A new species, PO-11, isolated from a karst cave deposit.</title>
        <authorList>
            <person name="Zhaoxiaoyong W."/>
        </authorList>
    </citation>
    <scope>NUCLEOTIDE SEQUENCE</scope>
    <source>
        <strain evidence="2">PO-11</strain>
    </source>
</reference>
<gene>
    <name evidence="2" type="ORF">J1902_03910</name>
</gene>
<feature type="transmembrane region" description="Helical" evidence="1">
    <location>
        <begin position="132"/>
        <end position="150"/>
    </location>
</feature>
<comment type="caution">
    <text evidence="2">The sequence shown here is derived from an EMBL/GenBank/DDBJ whole genome shotgun (WGS) entry which is preliminary data.</text>
</comment>
<feature type="transmembrane region" description="Helical" evidence="1">
    <location>
        <begin position="49"/>
        <end position="70"/>
    </location>
</feature>
<dbReference type="AlphaFoldDB" id="A0A939KI00"/>
<accession>A0A939KI00</accession>
<dbReference type="Proteomes" id="UP000664164">
    <property type="component" value="Unassembled WGS sequence"/>
</dbReference>
<keyword evidence="1" id="KW-0812">Transmembrane</keyword>
<dbReference type="EMBL" id="JAFNLL010000006">
    <property type="protein sequence ID" value="MBO1267132.1"/>
    <property type="molecule type" value="Genomic_DNA"/>
</dbReference>
<evidence type="ECO:0000256" key="1">
    <source>
        <dbReference type="SAM" id="Phobius"/>
    </source>
</evidence>
<name>A0A939KI00_9MICC</name>
<evidence type="ECO:0000313" key="2">
    <source>
        <dbReference type="EMBL" id="MBO1267132.1"/>
    </source>
</evidence>
<evidence type="ECO:0000313" key="3">
    <source>
        <dbReference type="Proteomes" id="UP000664164"/>
    </source>
</evidence>